<dbReference type="GO" id="GO:0005506">
    <property type="term" value="F:iron ion binding"/>
    <property type="evidence" value="ECO:0007669"/>
    <property type="project" value="InterPro"/>
</dbReference>
<sequence length="258" mass="29498">MLKSVVKKAVTMSATKKPFTLPKGFLKGPAPAIKVSKIDFANSTIPEYNDLWAVVLDDVMTPEECKALVNAAEATTDGKWERAMINVGNGKQALYEDTRNCGRIIWDDKEIVAKLWARVESTVPELQYLENWPKVTGIGPTKRKETWRMTRLNERMRFLKYSSGEYFRPHCDGTYETPDFKERSYFTLHLYLNDASSDPKGQSLQGGSTTFHAYDMKRRIDVEPKIGRVLLFQHKFLLHSGDDVTQGTKLTMRTDVMF</sequence>
<evidence type="ECO:0000313" key="7">
    <source>
        <dbReference type="EMBL" id="KAF2813028.1"/>
    </source>
</evidence>
<dbReference type="RefSeq" id="XP_033579992.1">
    <property type="nucleotide sequence ID" value="XM_033716617.1"/>
</dbReference>
<gene>
    <name evidence="7 9" type="ORF">BDZ99DRAFT_411424</name>
</gene>
<evidence type="ECO:0000256" key="2">
    <source>
        <dbReference type="ARBA" id="ARBA00022723"/>
    </source>
</evidence>
<dbReference type="InterPro" id="IPR044862">
    <property type="entry name" value="Pro_4_hyd_alph_FE2OG_OXY"/>
</dbReference>
<dbReference type="InterPro" id="IPR045054">
    <property type="entry name" value="P4HA-like"/>
</dbReference>
<evidence type="ECO:0000256" key="3">
    <source>
        <dbReference type="ARBA" id="ARBA00022964"/>
    </source>
</evidence>
<dbReference type="AlphaFoldDB" id="A0A6A6YWU0"/>
<dbReference type="OrthoDB" id="69177at2759"/>
<keyword evidence="5" id="KW-0408">Iron</keyword>
<dbReference type="Gene3D" id="2.60.120.620">
    <property type="entry name" value="q2cbj1_9rhob like domain"/>
    <property type="match status" value="1"/>
</dbReference>
<feature type="non-terminal residue" evidence="7">
    <location>
        <position position="258"/>
    </location>
</feature>
<comment type="cofactor">
    <cofactor evidence="1">
        <name>L-ascorbate</name>
        <dbReference type="ChEBI" id="CHEBI:38290"/>
    </cofactor>
</comment>
<dbReference type="PANTHER" id="PTHR10869:SF241">
    <property type="entry name" value="FE2OG DIOXYGENASE DOMAIN-CONTAINING PROTEIN"/>
    <property type="match status" value="1"/>
</dbReference>
<dbReference type="Pfam" id="PF13640">
    <property type="entry name" value="2OG-FeII_Oxy_3"/>
    <property type="match status" value="1"/>
</dbReference>
<evidence type="ECO:0000313" key="8">
    <source>
        <dbReference type="Proteomes" id="UP000504636"/>
    </source>
</evidence>
<dbReference type="GO" id="GO:0031418">
    <property type="term" value="F:L-ascorbic acid binding"/>
    <property type="evidence" value="ECO:0007669"/>
    <property type="project" value="InterPro"/>
</dbReference>
<dbReference type="Proteomes" id="UP000504636">
    <property type="component" value="Unplaced"/>
</dbReference>
<proteinExistence type="predicted"/>
<dbReference type="GeneID" id="54457510"/>
<evidence type="ECO:0000256" key="5">
    <source>
        <dbReference type="ARBA" id="ARBA00023004"/>
    </source>
</evidence>
<reference evidence="9" key="2">
    <citation type="submission" date="2020-04" db="EMBL/GenBank/DDBJ databases">
        <authorList>
            <consortium name="NCBI Genome Project"/>
        </authorList>
    </citation>
    <scope>NUCLEOTIDE SEQUENCE</scope>
    <source>
        <strain evidence="9">CBS 304.34</strain>
    </source>
</reference>
<reference evidence="7 9" key="1">
    <citation type="journal article" date="2020" name="Stud. Mycol.">
        <title>101 Dothideomycetes genomes: a test case for predicting lifestyles and emergence of pathogens.</title>
        <authorList>
            <person name="Haridas S."/>
            <person name="Albert R."/>
            <person name="Binder M."/>
            <person name="Bloem J."/>
            <person name="Labutti K."/>
            <person name="Salamov A."/>
            <person name="Andreopoulos B."/>
            <person name="Baker S."/>
            <person name="Barry K."/>
            <person name="Bills G."/>
            <person name="Bluhm B."/>
            <person name="Cannon C."/>
            <person name="Castanera R."/>
            <person name="Culley D."/>
            <person name="Daum C."/>
            <person name="Ezra D."/>
            <person name="Gonzalez J."/>
            <person name="Henrissat B."/>
            <person name="Kuo A."/>
            <person name="Liang C."/>
            <person name="Lipzen A."/>
            <person name="Lutzoni F."/>
            <person name="Magnuson J."/>
            <person name="Mondo S."/>
            <person name="Nolan M."/>
            <person name="Ohm R."/>
            <person name="Pangilinan J."/>
            <person name="Park H.-J."/>
            <person name="Ramirez L."/>
            <person name="Alfaro M."/>
            <person name="Sun H."/>
            <person name="Tritt A."/>
            <person name="Yoshinaga Y."/>
            <person name="Zwiers L.-H."/>
            <person name="Turgeon B."/>
            <person name="Goodwin S."/>
            <person name="Spatafora J."/>
            <person name="Crous P."/>
            <person name="Grigoriev I."/>
        </authorList>
    </citation>
    <scope>NUCLEOTIDE SEQUENCE</scope>
    <source>
        <strain evidence="7 9">CBS 304.34</strain>
    </source>
</reference>
<evidence type="ECO:0000256" key="1">
    <source>
        <dbReference type="ARBA" id="ARBA00001961"/>
    </source>
</evidence>
<keyword evidence="4" id="KW-0560">Oxidoreductase</keyword>
<dbReference type="SMART" id="SM00702">
    <property type="entry name" value="P4Hc"/>
    <property type="match status" value="1"/>
</dbReference>
<dbReference type="PANTHER" id="PTHR10869">
    <property type="entry name" value="PROLYL 4-HYDROXYLASE ALPHA SUBUNIT"/>
    <property type="match status" value="1"/>
</dbReference>
<reference evidence="9" key="3">
    <citation type="submission" date="2025-04" db="UniProtKB">
        <authorList>
            <consortium name="RefSeq"/>
        </authorList>
    </citation>
    <scope>IDENTIFICATION</scope>
    <source>
        <strain evidence="9">CBS 304.34</strain>
    </source>
</reference>
<dbReference type="GO" id="GO:0004656">
    <property type="term" value="F:procollagen-proline 4-dioxygenase activity"/>
    <property type="evidence" value="ECO:0007669"/>
    <property type="project" value="TreeGrafter"/>
</dbReference>
<keyword evidence="3" id="KW-0223">Dioxygenase</keyword>
<dbReference type="InterPro" id="IPR006620">
    <property type="entry name" value="Pro_4_hyd_alph"/>
</dbReference>
<evidence type="ECO:0000259" key="6">
    <source>
        <dbReference type="SMART" id="SM00702"/>
    </source>
</evidence>
<keyword evidence="8" id="KW-1185">Reference proteome</keyword>
<dbReference type="GO" id="GO:0005783">
    <property type="term" value="C:endoplasmic reticulum"/>
    <property type="evidence" value="ECO:0007669"/>
    <property type="project" value="TreeGrafter"/>
</dbReference>
<feature type="domain" description="Prolyl 4-hydroxylase alpha subunit" evidence="6">
    <location>
        <begin position="51"/>
        <end position="257"/>
    </location>
</feature>
<dbReference type="EMBL" id="MU003696">
    <property type="protein sequence ID" value="KAF2813028.1"/>
    <property type="molecule type" value="Genomic_DNA"/>
</dbReference>
<evidence type="ECO:0000313" key="9">
    <source>
        <dbReference type="RefSeq" id="XP_033579992.1"/>
    </source>
</evidence>
<keyword evidence="2" id="KW-0479">Metal-binding</keyword>
<evidence type="ECO:0000256" key="4">
    <source>
        <dbReference type="ARBA" id="ARBA00023002"/>
    </source>
</evidence>
<accession>A0A6A6YWU0</accession>
<protein>
    <submittedName>
        <fullName evidence="7 9">Oxidoreductase domain-containing protein</fullName>
    </submittedName>
</protein>
<name>A0A6A6YWU0_9PEZI</name>
<organism evidence="7">
    <name type="scientific">Mytilinidion resinicola</name>
    <dbReference type="NCBI Taxonomy" id="574789"/>
    <lineage>
        <taxon>Eukaryota</taxon>
        <taxon>Fungi</taxon>
        <taxon>Dikarya</taxon>
        <taxon>Ascomycota</taxon>
        <taxon>Pezizomycotina</taxon>
        <taxon>Dothideomycetes</taxon>
        <taxon>Pleosporomycetidae</taxon>
        <taxon>Mytilinidiales</taxon>
        <taxon>Mytilinidiaceae</taxon>
        <taxon>Mytilinidion</taxon>
    </lineage>
</organism>